<dbReference type="GO" id="GO:0019262">
    <property type="term" value="P:N-acetylneuraminate catabolic process"/>
    <property type="evidence" value="ECO:0007669"/>
    <property type="project" value="TreeGrafter"/>
</dbReference>
<evidence type="ECO:0000256" key="5">
    <source>
        <dbReference type="ARBA" id="ARBA00022801"/>
    </source>
</evidence>
<evidence type="ECO:0000256" key="3">
    <source>
        <dbReference type="ARBA" id="ARBA00011643"/>
    </source>
</evidence>
<evidence type="ECO:0000256" key="1">
    <source>
        <dbReference type="ARBA" id="ARBA00000644"/>
    </source>
</evidence>
<dbReference type="InterPro" id="IPR037171">
    <property type="entry name" value="NagB/RpiA_transferase-like"/>
</dbReference>
<dbReference type="Proteomes" id="UP000694680">
    <property type="component" value="Unassembled WGS sequence"/>
</dbReference>
<accession>A0A8C5GQS9</accession>
<organism evidence="7 8">
    <name type="scientific">Gouania willdenowi</name>
    <name type="common">Blunt-snouted clingfish</name>
    <name type="synonym">Lepadogaster willdenowi</name>
    <dbReference type="NCBI Taxonomy" id="441366"/>
    <lineage>
        <taxon>Eukaryota</taxon>
        <taxon>Metazoa</taxon>
        <taxon>Chordata</taxon>
        <taxon>Craniata</taxon>
        <taxon>Vertebrata</taxon>
        <taxon>Euteleostomi</taxon>
        <taxon>Actinopterygii</taxon>
        <taxon>Neopterygii</taxon>
        <taxon>Teleostei</taxon>
        <taxon>Neoteleostei</taxon>
        <taxon>Acanthomorphata</taxon>
        <taxon>Ovalentaria</taxon>
        <taxon>Blenniimorphae</taxon>
        <taxon>Blenniiformes</taxon>
        <taxon>Gobiesocoidei</taxon>
        <taxon>Gobiesocidae</taxon>
        <taxon>Gobiesocinae</taxon>
        <taxon>Gouania</taxon>
    </lineage>
</organism>
<evidence type="ECO:0000313" key="7">
    <source>
        <dbReference type="Ensembl" id="ENSGWIP00000034047.1"/>
    </source>
</evidence>
<dbReference type="EC" id="3.5.99.6" evidence="4"/>
<evidence type="ECO:0000256" key="2">
    <source>
        <dbReference type="ARBA" id="ARBA00005526"/>
    </source>
</evidence>
<dbReference type="GO" id="GO:0004342">
    <property type="term" value="F:glucosamine-6-phosphate deaminase activity"/>
    <property type="evidence" value="ECO:0007669"/>
    <property type="project" value="UniProtKB-EC"/>
</dbReference>
<dbReference type="InterPro" id="IPR004547">
    <property type="entry name" value="Glucosamine6P_isomerase"/>
</dbReference>
<name>A0A8C5GQS9_GOUWI</name>
<dbReference type="AlphaFoldDB" id="A0A8C5GQS9"/>
<dbReference type="GO" id="GO:0005737">
    <property type="term" value="C:cytoplasm"/>
    <property type="evidence" value="ECO:0007669"/>
    <property type="project" value="TreeGrafter"/>
</dbReference>
<reference evidence="7" key="2">
    <citation type="submission" date="2025-09" db="UniProtKB">
        <authorList>
            <consortium name="Ensembl"/>
        </authorList>
    </citation>
    <scope>IDENTIFICATION</scope>
</reference>
<sequence>MKIIIFQNLENLQRFCANQFIEEVKKNTKCKLGFATGVSPIEAYKYIIEDYKINDEFVGISPNHPQAFIKQMKDNLFDQIDIEPKNIFIPNCQAKDAIQEANDYENKIKEHGPIDFQYISLGINGHMAYNEPGTAFETFTHVAKLTEETILDMVAKKKFSSLEESPTHAITMGIQTLLKSNKKVIMVSYGAQKAQVTKEMIEAKPNSLVTASYLQLHSNCTFVLDAAAASKLSQETLAKEFNMKNLKNKNTFLTQNTSKTPNYLNVTPEILKTYLDECFYNHDKKDLIEKTFRELGKK</sequence>
<dbReference type="GO" id="GO:0005975">
    <property type="term" value="P:carbohydrate metabolic process"/>
    <property type="evidence" value="ECO:0007669"/>
    <property type="project" value="InterPro"/>
</dbReference>
<comment type="subunit">
    <text evidence="3">Homohexamer.</text>
</comment>
<keyword evidence="5" id="KW-0378">Hydrolase</keyword>
<dbReference type="GO" id="GO:0042802">
    <property type="term" value="F:identical protein binding"/>
    <property type="evidence" value="ECO:0007669"/>
    <property type="project" value="TreeGrafter"/>
</dbReference>
<dbReference type="PANTHER" id="PTHR11280">
    <property type="entry name" value="GLUCOSAMINE-6-PHOSPHATE ISOMERASE"/>
    <property type="match status" value="1"/>
</dbReference>
<evidence type="ECO:0000313" key="8">
    <source>
        <dbReference type="Proteomes" id="UP000694680"/>
    </source>
</evidence>
<comment type="similarity">
    <text evidence="2">Belongs to the glucosamine/galactosamine-6-phosphate isomerase family.</text>
</comment>
<dbReference type="PANTHER" id="PTHR11280:SF5">
    <property type="entry name" value="GLUCOSAMINE-6-PHOSPHATE ISOMERASE"/>
    <property type="match status" value="1"/>
</dbReference>
<dbReference type="Ensembl" id="ENSGWIT00000037109.1">
    <property type="protein sequence ID" value="ENSGWIP00000034047.1"/>
    <property type="gene ID" value="ENSGWIG00000017584.1"/>
</dbReference>
<feature type="domain" description="Glucosamine/galactosamine-6-phosphate isomerase" evidence="6">
    <location>
        <begin position="60"/>
        <end position="206"/>
    </location>
</feature>
<dbReference type="Gene3D" id="3.40.50.1360">
    <property type="match status" value="1"/>
</dbReference>
<comment type="catalytic activity">
    <reaction evidence="1">
        <text>alpha-D-glucosamine 6-phosphate + H2O = beta-D-fructose 6-phosphate + NH4(+)</text>
        <dbReference type="Rhea" id="RHEA:12172"/>
        <dbReference type="ChEBI" id="CHEBI:15377"/>
        <dbReference type="ChEBI" id="CHEBI:28938"/>
        <dbReference type="ChEBI" id="CHEBI:57634"/>
        <dbReference type="ChEBI" id="CHEBI:75989"/>
        <dbReference type="EC" id="3.5.99.6"/>
    </reaction>
</comment>
<evidence type="ECO:0000259" key="6">
    <source>
        <dbReference type="Pfam" id="PF01182"/>
    </source>
</evidence>
<proteinExistence type="inferred from homology"/>
<keyword evidence="8" id="KW-1185">Reference proteome</keyword>
<dbReference type="Pfam" id="PF01182">
    <property type="entry name" value="Glucosamine_iso"/>
    <property type="match status" value="1"/>
</dbReference>
<dbReference type="InterPro" id="IPR006148">
    <property type="entry name" value="Glc/Gal-6P_isomerase"/>
</dbReference>
<evidence type="ECO:0000256" key="4">
    <source>
        <dbReference type="ARBA" id="ARBA00012680"/>
    </source>
</evidence>
<protein>
    <recommendedName>
        <fullName evidence="4">glucosamine-6-phosphate deaminase</fullName>
        <ecNumber evidence="4">3.5.99.6</ecNumber>
    </recommendedName>
</protein>
<reference evidence="7" key="1">
    <citation type="submission" date="2025-08" db="UniProtKB">
        <authorList>
            <consortium name="Ensembl"/>
        </authorList>
    </citation>
    <scope>IDENTIFICATION</scope>
</reference>
<dbReference type="SUPFAM" id="SSF100950">
    <property type="entry name" value="NagB/RpiA/CoA transferase-like"/>
    <property type="match status" value="1"/>
</dbReference>
<dbReference type="GO" id="GO:0006043">
    <property type="term" value="P:glucosamine catabolic process"/>
    <property type="evidence" value="ECO:0007669"/>
    <property type="project" value="TreeGrafter"/>
</dbReference>
<dbReference type="CDD" id="cd01399">
    <property type="entry name" value="GlcN6P_deaminase"/>
    <property type="match status" value="1"/>
</dbReference>
<dbReference type="GO" id="GO:0006046">
    <property type="term" value="P:N-acetylglucosamine catabolic process"/>
    <property type="evidence" value="ECO:0007669"/>
    <property type="project" value="TreeGrafter"/>
</dbReference>